<evidence type="ECO:0000313" key="1">
    <source>
        <dbReference type="EMBL" id="KAJ8371311.1"/>
    </source>
</evidence>
<organism evidence="1 2">
    <name type="scientific">Synaphobranchus kaupii</name>
    <name type="common">Kaup's arrowtooth eel</name>
    <dbReference type="NCBI Taxonomy" id="118154"/>
    <lineage>
        <taxon>Eukaryota</taxon>
        <taxon>Metazoa</taxon>
        <taxon>Chordata</taxon>
        <taxon>Craniata</taxon>
        <taxon>Vertebrata</taxon>
        <taxon>Euteleostomi</taxon>
        <taxon>Actinopterygii</taxon>
        <taxon>Neopterygii</taxon>
        <taxon>Teleostei</taxon>
        <taxon>Anguilliformes</taxon>
        <taxon>Synaphobranchidae</taxon>
        <taxon>Synaphobranchus</taxon>
    </lineage>
</organism>
<proteinExistence type="predicted"/>
<reference evidence="1" key="1">
    <citation type="journal article" date="2023" name="Science">
        <title>Genome structures resolve the early diversification of teleost fishes.</title>
        <authorList>
            <person name="Parey E."/>
            <person name="Louis A."/>
            <person name="Montfort J."/>
            <person name="Bouchez O."/>
            <person name="Roques C."/>
            <person name="Iampietro C."/>
            <person name="Lluch J."/>
            <person name="Castinel A."/>
            <person name="Donnadieu C."/>
            <person name="Desvignes T."/>
            <person name="Floi Bucao C."/>
            <person name="Jouanno E."/>
            <person name="Wen M."/>
            <person name="Mejri S."/>
            <person name="Dirks R."/>
            <person name="Jansen H."/>
            <person name="Henkel C."/>
            <person name="Chen W.J."/>
            <person name="Zahm M."/>
            <person name="Cabau C."/>
            <person name="Klopp C."/>
            <person name="Thompson A.W."/>
            <person name="Robinson-Rechavi M."/>
            <person name="Braasch I."/>
            <person name="Lecointre G."/>
            <person name="Bobe J."/>
            <person name="Postlethwait J.H."/>
            <person name="Berthelot C."/>
            <person name="Roest Crollius H."/>
            <person name="Guiguen Y."/>
        </authorList>
    </citation>
    <scope>NUCLEOTIDE SEQUENCE</scope>
    <source>
        <strain evidence="1">WJC10195</strain>
    </source>
</reference>
<protein>
    <submittedName>
        <fullName evidence="1">Uncharacterized protein</fullName>
    </submittedName>
</protein>
<comment type="caution">
    <text evidence="1">The sequence shown here is derived from an EMBL/GenBank/DDBJ whole genome shotgun (WGS) entry which is preliminary data.</text>
</comment>
<keyword evidence="2" id="KW-1185">Reference proteome</keyword>
<sequence length="84" mass="9428">MGDFNAKIGRDNRGYEEIMGQQDIQQADRDLPIDCSAPKKEEIRKAIKKLRNGEAAGPDGIPAEALKADMETMEEMLHPLFKKI</sequence>
<gene>
    <name evidence="1" type="ORF">SKAU_G00113390</name>
</gene>
<evidence type="ECO:0000313" key="2">
    <source>
        <dbReference type="Proteomes" id="UP001152622"/>
    </source>
</evidence>
<dbReference type="Proteomes" id="UP001152622">
    <property type="component" value="Chromosome 3"/>
</dbReference>
<dbReference type="OrthoDB" id="8963319at2759"/>
<accession>A0A9Q1J8J9</accession>
<name>A0A9Q1J8J9_SYNKA</name>
<dbReference type="AlphaFoldDB" id="A0A9Q1J8J9"/>
<dbReference type="EMBL" id="JAINUF010000003">
    <property type="protein sequence ID" value="KAJ8371311.1"/>
    <property type="molecule type" value="Genomic_DNA"/>
</dbReference>